<dbReference type="AlphaFoldDB" id="A0A8J4H535"/>
<sequence length="69" mass="7668">MANLSKGRDAKPQVLGAQHVLIRVRHDDGWVTLKILGIESQDALEGCLFFILRISRMTILETSRHGGTP</sequence>
<keyword evidence="2" id="KW-1185">Reference proteome</keyword>
<dbReference type="Proteomes" id="UP000677918">
    <property type="component" value="Unassembled WGS sequence"/>
</dbReference>
<proteinExistence type="predicted"/>
<gene>
    <name evidence="1" type="ORF">XYCOK13_39370</name>
</gene>
<comment type="caution">
    <text evidence="1">The sequence shown here is derived from an EMBL/GenBank/DDBJ whole genome shotgun (WGS) entry which is preliminary data.</text>
</comment>
<evidence type="ECO:0000313" key="1">
    <source>
        <dbReference type="EMBL" id="GIQ71113.1"/>
    </source>
</evidence>
<accession>A0A8J4H535</accession>
<reference evidence="1" key="1">
    <citation type="submission" date="2021-04" db="EMBL/GenBank/DDBJ databases">
        <title>Draft genome sequence of Xylanibacillus composti strain K13.</title>
        <authorList>
            <person name="Uke A."/>
            <person name="Chhe C."/>
            <person name="Baramee S."/>
            <person name="Kosugi A."/>
        </authorList>
    </citation>
    <scope>NUCLEOTIDE SEQUENCE</scope>
    <source>
        <strain evidence="1">K13</strain>
    </source>
</reference>
<protein>
    <submittedName>
        <fullName evidence="1">Uncharacterized protein</fullName>
    </submittedName>
</protein>
<name>A0A8J4H535_9BACL</name>
<evidence type="ECO:0000313" key="2">
    <source>
        <dbReference type="Proteomes" id="UP000677918"/>
    </source>
</evidence>
<organism evidence="1 2">
    <name type="scientific">Xylanibacillus composti</name>
    <dbReference type="NCBI Taxonomy" id="1572762"/>
    <lineage>
        <taxon>Bacteria</taxon>
        <taxon>Bacillati</taxon>
        <taxon>Bacillota</taxon>
        <taxon>Bacilli</taxon>
        <taxon>Bacillales</taxon>
        <taxon>Paenibacillaceae</taxon>
        <taxon>Xylanibacillus</taxon>
    </lineage>
</organism>
<dbReference type="EMBL" id="BOVK01000070">
    <property type="protein sequence ID" value="GIQ71113.1"/>
    <property type="molecule type" value="Genomic_DNA"/>
</dbReference>